<keyword evidence="2" id="KW-1185">Reference proteome</keyword>
<name>A0A2R8BFB6_9RHOB</name>
<reference evidence="1 2" key="1">
    <citation type="submission" date="2018-03" db="EMBL/GenBank/DDBJ databases">
        <authorList>
            <person name="Keele B.F."/>
        </authorList>
    </citation>
    <scope>NUCLEOTIDE SEQUENCE [LARGE SCALE GENOMIC DNA]</scope>
    <source>
        <strain evidence="1 2">CECT 8599</strain>
    </source>
</reference>
<dbReference type="OrthoDB" id="1997677at2"/>
<sequence>MDDLEKYVEAGSAAKNSGGFTKWLTKHAVMFYPRSKRLVVTFDSMKSRDAIAPVYPWGYNFVAKHGWSHLGIMMVDRNDWFRHPSLWACLDRFRKKGFFEQFDEVVFYGSSMGGYGALAYAPLSPGATVVALTPQTSLDPRIVPFETRFPAPFSRGIWTGPYADGVAGAASAKKVYVLADPFFAPDAQHVMRLQTDNLIWLKTPHLKNQAANVLKNGKLLSTIVPDAWGGTLTAQSFDKQFDALRLSKPFARVLIHSAIDAGHYALAERALDAISEAHPKWAFSPLHEKLQSAAGDGQRH</sequence>
<proteinExistence type="predicted"/>
<dbReference type="EMBL" id="OMOR01000001">
    <property type="protein sequence ID" value="SPH21776.1"/>
    <property type="molecule type" value="Genomic_DNA"/>
</dbReference>
<accession>A0A2R8BFB6</accession>
<dbReference type="SUPFAM" id="SSF53474">
    <property type="entry name" value="alpha/beta-Hydrolases"/>
    <property type="match status" value="2"/>
</dbReference>
<dbReference type="AlphaFoldDB" id="A0A2R8BFB6"/>
<dbReference type="RefSeq" id="WP_108828823.1">
    <property type="nucleotide sequence ID" value="NZ_OMOR01000001.1"/>
</dbReference>
<organism evidence="1 2">
    <name type="scientific">Ascidiaceihabitans donghaensis</name>
    <dbReference type="NCBI Taxonomy" id="1510460"/>
    <lineage>
        <taxon>Bacteria</taxon>
        <taxon>Pseudomonadati</taxon>
        <taxon>Pseudomonadota</taxon>
        <taxon>Alphaproteobacteria</taxon>
        <taxon>Rhodobacterales</taxon>
        <taxon>Paracoccaceae</taxon>
        <taxon>Ascidiaceihabitans</taxon>
    </lineage>
</organism>
<dbReference type="InterPro" id="IPR029058">
    <property type="entry name" value="AB_hydrolase_fold"/>
</dbReference>
<gene>
    <name evidence="1" type="ORF">ASD8599_02527</name>
</gene>
<evidence type="ECO:0000313" key="2">
    <source>
        <dbReference type="Proteomes" id="UP000244880"/>
    </source>
</evidence>
<evidence type="ECO:0008006" key="3">
    <source>
        <dbReference type="Google" id="ProtNLM"/>
    </source>
</evidence>
<protein>
    <recommendedName>
        <fullName evidence="3">Alpha/beta hydrolase</fullName>
    </recommendedName>
</protein>
<evidence type="ECO:0000313" key="1">
    <source>
        <dbReference type="EMBL" id="SPH21776.1"/>
    </source>
</evidence>
<dbReference type="Proteomes" id="UP000244880">
    <property type="component" value="Unassembled WGS sequence"/>
</dbReference>